<keyword evidence="2" id="KW-1185">Reference proteome</keyword>
<proteinExistence type="predicted"/>
<reference evidence="1" key="1">
    <citation type="submission" date="2021-05" db="EMBL/GenBank/DDBJ databases">
        <title>Comparative genomics of three Colletotrichum scovillei strains and genetic complementation revealed genes involved fungal growth and virulence on chili pepper.</title>
        <authorList>
            <person name="Hsieh D.-K."/>
            <person name="Chuang S.-C."/>
            <person name="Chen C.-Y."/>
            <person name="Chao Y.-T."/>
            <person name="Lu M.-Y.J."/>
            <person name="Lee M.-H."/>
            <person name="Shih M.-C."/>
        </authorList>
    </citation>
    <scope>NUCLEOTIDE SEQUENCE</scope>
    <source>
        <strain evidence="1">Coll-153</strain>
    </source>
</reference>
<evidence type="ECO:0000313" key="1">
    <source>
        <dbReference type="EMBL" id="KAG7058881.1"/>
    </source>
</evidence>
<dbReference type="AlphaFoldDB" id="A0A9P7RIC9"/>
<accession>A0A9P7RIC9</accession>
<dbReference type="EMBL" id="JAESDN010000001">
    <property type="protein sequence ID" value="KAG7058881.1"/>
    <property type="molecule type" value="Genomic_DNA"/>
</dbReference>
<dbReference type="Proteomes" id="UP000699042">
    <property type="component" value="Unassembled WGS sequence"/>
</dbReference>
<comment type="caution">
    <text evidence="1">The sequence shown here is derived from an EMBL/GenBank/DDBJ whole genome shotgun (WGS) entry which is preliminary data.</text>
</comment>
<sequence>MPFDLLGIVPTNPQKSHGKFPNLIQLGLLGGARLLL</sequence>
<gene>
    <name evidence="1" type="ORF">JMJ77_006250</name>
</gene>
<protein>
    <submittedName>
        <fullName evidence="1">Uncharacterized protein</fullName>
    </submittedName>
</protein>
<organism evidence="1 2">
    <name type="scientific">Colletotrichum scovillei</name>
    <dbReference type="NCBI Taxonomy" id="1209932"/>
    <lineage>
        <taxon>Eukaryota</taxon>
        <taxon>Fungi</taxon>
        <taxon>Dikarya</taxon>
        <taxon>Ascomycota</taxon>
        <taxon>Pezizomycotina</taxon>
        <taxon>Sordariomycetes</taxon>
        <taxon>Hypocreomycetidae</taxon>
        <taxon>Glomerellales</taxon>
        <taxon>Glomerellaceae</taxon>
        <taxon>Colletotrichum</taxon>
        <taxon>Colletotrichum acutatum species complex</taxon>
    </lineage>
</organism>
<name>A0A9P7RIC9_9PEZI</name>
<evidence type="ECO:0000313" key="2">
    <source>
        <dbReference type="Proteomes" id="UP000699042"/>
    </source>
</evidence>